<evidence type="ECO:0000259" key="9">
    <source>
        <dbReference type="Pfam" id="PF21082"/>
    </source>
</evidence>
<dbReference type="SUPFAM" id="SSF82689">
    <property type="entry name" value="Mechanosensitive channel protein MscS (YggB), C-terminal domain"/>
    <property type="match status" value="1"/>
</dbReference>
<dbReference type="InterPro" id="IPR011066">
    <property type="entry name" value="MscS_channel_C_sf"/>
</dbReference>
<organism evidence="11 12">
    <name type="scientific">Candidatus Desulfobia pelagia</name>
    <dbReference type="NCBI Taxonomy" id="2841692"/>
    <lineage>
        <taxon>Bacteria</taxon>
        <taxon>Pseudomonadati</taxon>
        <taxon>Thermodesulfobacteriota</taxon>
        <taxon>Desulfobulbia</taxon>
        <taxon>Desulfobulbales</taxon>
        <taxon>Desulfobulbaceae</taxon>
        <taxon>Candidatus Desulfobia</taxon>
    </lineage>
</organism>
<dbReference type="InterPro" id="IPR011014">
    <property type="entry name" value="MscS_channel_TM-2"/>
</dbReference>
<dbReference type="Pfam" id="PF00924">
    <property type="entry name" value="MS_channel_2nd"/>
    <property type="match status" value="1"/>
</dbReference>
<evidence type="ECO:0000256" key="1">
    <source>
        <dbReference type="ARBA" id="ARBA00004651"/>
    </source>
</evidence>
<dbReference type="Pfam" id="PF21082">
    <property type="entry name" value="MS_channel_3rd"/>
    <property type="match status" value="1"/>
</dbReference>
<evidence type="ECO:0000256" key="6">
    <source>
        <dbReference type="ARBA" id="ARBA00023136"/>
    </source>
</evidence>
<comment type="similarity">
    <text evidence="2">Belongs to the MscS (TC 1.A.23) family.</text>
</comment>
<evidence type="ECO:0000259" key="10">
    <source>
        <dbReference type="Pfam" id="PF21088"/>
    </source>
</evidence>
<protein>
    <submittedName>
        <fullName evidence="11">Mechanosensitive ion channel family protein</fullName>
    </submittedName>
</protein>
<dbReference type="Pfam" id="PF21088">
    <property type="entry name" value="MS_channel_1st"/>
    <property type="match status" value="1"/>
</dbReference>
<evidence type="ECO:0000313" key="12">
    <source>
        <dbReference type="Proteomes" id="UP000614424"/>
    </source>
</evidence>
<dbReference type="InterPro" id="IPR010920">
    <property type="entry name" value="LSM_dom_sf"/>
</dbReference>
<feature type="transmembrane region" description="Helical" evidence="7">
    <location>
        <begin position="16"/>
        <end position="37"/>
    </location>
</feature>
<evidence type="ECO:0000256" key="2">
    <source>
        <dbReference type="ARBA" id="ARBA00008017"/>
    </source>
</evidence>
<evidence type="ECO:0000256" key="3">
    <source>
        <dbReference type="ARBA" id="ARBA00022475"/>
    </source>
</evidence>
<reference evidence="11 12" key="1">
    <citation type="submission" date="2020-08" db="EMBL/GenBank/DDBJ databases">
        <title>Bridging the membrane lipid divide: bacteria of the FCB group superphylum have the potential to synthesize archaeal ether lipids.</title>
        <authorList>
            <person name="Villanueva L."/>
            <person name="Von Meijenfeldt F.A.B."/>
            <person name="Westbye A.B."/>
            <person name="Yadav S."/>
            <person name="Hopmans E.C."/>
            <person name="Dutilh B.E."/>
            <person name="Sinninghe Damste J.S."/>
        </authorList>
    </citation>
    <scope>NUCLEOTIDE SEQUENCE [LARGE SCALE GENOMIC DNA]</scope>
    <source>
        <strain evidence="11">NIOZ-UU47</strain>
    </source>
</reference>
<sequence length="306" mass="34327">MDIIFKQIQEISWEQILLTCFRMLIILVLAWLGMIILKKLLHRLEERLLNQSKTAGEPPTESEKRVETLMRLIRQAALIVLWVTIILIILREIGIDVAPILASAGIVGLAVGFGAQNLVRDFIAGFFFILENQVRVGDVAIVNGTGGLVERVNFRTIVLRDLGGIVHIFPNGTVSTLSNLTNDWSAYVFDIGVAYKENTDKVIEVMSSVGSEMKQDEILGPFMLEEPEIFGVDKFDNSAVVIKGRIKTKPIRQWQVGREYLRRIKLAFDNAGIEIPFPHQTLYFGEASKPIEVALLEQLKGEKVVA</sequence>
<dbReference type="PANTHER" id="PTHR30460">
    <property type="entry name" value="MODERATE CONDUCTANCE MECHANOSENSITIVE CHANNEL YBIO"/>
    <property type="match status" value="1"/>
</dbReference>
<dbReference type="InterPro" id="IPR049278">
    <property type="entry name" value="MS_channel_C"/>
</dbReference>
<dbReference type="InterPro" id="IPR045276">
    <property type="entry name" value="YbiO_bact"/>
</dbReference>
<dbReference type="GO" id="GO:0008381">
    <property type="term" value="F:mechanosensitive monoatomic ion channel activity"/>
    <property type="evidence" value="ECO:0007669"/>
    <property type="project" value="InterPro"/>
</dbReference>
<accession>A0A8J6NBW5</accession>
<evidence type="ECO:0000256" key="5">
    <source>
        <dbReference type="ARBA" id="ARBA00022989"/>
    </source>
</evidence>
<keyword evidence="5 7" id="KW-1133">Transmembrane helix</keyword>
<name>A0A8J6NBW5_9BACT</name>
<evidence type="ECO:0000313" key="11">
    <source>
        <dbReference type="EMBL" id="MBC8316872.1"/>
    </source>
</evidence>
<dbReference type="PANTHER" id="PTHR30460:SF0">
    <property type="entry name" value="MODERATE CONDUCTANCE MECHANOSENSITIVE CHANNEL YBIO"/>
    <property type="match status" value="1"/>
</dbReference>
<evidence type="ECO:0000259" key="8">
    <source>
        <dbReference type="Pfam" id="PF00924"/>
    </source>
</evidence>
<keyword evidence="4 7" id="KW-0812">Transmembrane</keyword>
<comment type="subcellular location">
    <subcellularLocation>
        <location evidence="1">Cell membrane</location>
        <topology evidence="1">Multi-pass membrane protein</topology>
    </subcellularLocation>
</comment>
<dbReference type="SUPFAM" id="SSF50182">
    <property type="entry name" value="Sm-like ribonucleoproteins"/>
    <property type="match status" value="1"/>
</dbReference>
<proteinExistence type="inferred from homology"/>
<feature type="domain" description="Mechanosensitive ion channel MscS" evidence="8">
    <location>
        <begin position="117"/>
        <end position="181"/>
    </location>
</feature>
<dbReference type="InterPro" id="IPR006685">
    <property type="entry name" value="MscS_channel_2nd"/>
</dbReference>
<dbReference type="InterPro" id="IPR049142">
    <property type="entry name" value="MS_channel_1st"/>
</dbReference>
<dbReference type="AlphaFoldDB" id="A0A8J6NBW5"/>
<feature type="domain" description="Mechanosensitive ion channel MscS C-terminal" evidence="9">
    <location>
        <begin position="188"/>
        <end position="275"/>
    </location>
</feature>
<feature type="domain" description="Mechanosensitive ion channel transmembrane helices 2/3" evidence="10">
    <location>
        <begin position="78"/>
        <end position="116"/>
    </location>
</feature>
<dbReference type="Proteomes" id="UP000614424">
    <property type="component" value="Unassembled WGS sequence"/>
</dbReference>
<dbReference type="Gene3D" id="1.10.287.1260">
    <property type="match status" value="1"/>
</dbReference>
<gene>
    <name evidence="11" type="ORF">H8E41_03135</name>
</gene>
<evidence type="ECO:0000256" key="4">
    <source>
        <dbReference type="ARBA" id="ARBA00022692"/>
    </source>
</evidence>
<feature type="transmembrane region" description="Helical" evidence="7">
    <location>
        <begin position="97"/>
        <end position="119"/>
    </location>
</feature>
<dbReference type="SUPFAM" id="SSF82861">
    <property type="entry name" value="Mechanosensitive channel protein MscS (YggB), transmembrane region"/>
    <property type="match status" value="1"/>
</dbReference>
<keyword evidence="6 7" id="KW-0472">Membrane</keyword>
<comment type="caution">
    <text evidence="11">The sequence shown here is derived from an EMBL/GenBank/DDBJ whole genome shotgun (WGS) entry which is preliminary data.</text>
</comment>
<dbReference type="Gene3D" id="3.30.70.100">
    <property type="match status" value="1"/>
</dbReference>
<keyword evidence="3" id="KW-1003">Cell membrane</keyword>
<dbReference type="Gene3D" id="2.30.30.60">
    <property type="match status" value="1"/>
</dbReference>
<dbReference type="InterPro" id="IPR023408">
    <property type="entry name" value="MscS_beta-dom_sf"/>
</dbReference>
<feature type="transmembrane region" description="Helical" evidence="7">
    <location>
        <begin position="72"/>
        <end position="91"/>
    </location>
</feature>
<dbReference type="EMBL" id="JACNJZ010000059">
    <property type="protein sequence ID" value="MBC8316872.1"/>
    <property type="molecule type" value="Genomic_DNA"/>
</dbReference>
<dbReference type="GO" id="GO:0005886">
    <property type="term" value="C:plasma membrane"/>
    <property type="evidence" value="ECO:0007669"/>
    <property type="project" value="UniProtKB-SubCell"/>
</dbReference>
<evidence type="ECO:0000256" key="7">
    <source>
        <dbReference type="SAM" id="Phobius"/>
    </source>
</evidence>